<organism evidence="1">
    <name type="scientific">marine sediment metagenome</name>
    <dbReference type="NCBI Taxonomy" id="412755"/>
    <lineage>
        <taxon>unclassified sequences</taxon>
        <taxon>metagenomes</taxon>
        <taxon>ecological metagenomes</taxon>
    </lineage>
</organism>
<comment type="caution">
    <text evidence="1">The sequence shown here is derived from an EMBL/GenBank/DDBJ whole genome shotgun (WGS) entry which is preliminary data.</text>
</comment>
<name>A0A0F9LLV0_9ZZZZ</name>
<accession>A0A0F9LLV0</accession>
<reference evidence="1" key="1">
    <citation type="journal article" date="2015" name="Nature">
        <title>Complex archaea that bridge the gap between prokaryotes and eukaryotes.</title>
        <authorList>
            <person name="Spang A."/>
            <person name="Saw J.H."/>
            <person name="Jorgensen S.L."/>
            <person name="Zaremba-Niedzwiedzka K."/>
            <person name="Martijn J."/>
            <person name="Lind A.E."/>
            <person name="van Eijk R."/>
            <person name="Schleper C."/>
            <person name="Guy L."/>
            <person name="Ettema T.J."/>
        </authorList>
    </citation>
    <scope>NUCLEOTIDE SEQUENCE</scope>
</reference>
<evidence type="ECO:0000313" key="1">
    <source>
        <dbReference type="EMBL" id="KKM33141.1"/>
    </source>
</evidence>
<gene>
    <name evidence="1" type="ORF">LCGC14_1565520</name>
</gene>
<dbReference type="EMBL" id="LAZR01012141">
    <property type="protein sequence ID" value="KKM33141.1"/>
    <property type="molecule type" value="Genomic_DNA"/>
</dbReference>
<dbReference type="AlphaFoldDB" id="A0A0F9LLV0"/>
<protein>
    <submittedName>
        <fullName evidence="1">Uncharacterized protein</fullName>
    </submittedName>
</protein>
<sequence length="121" mass="13774">MNKRIKKLAAPTEEETRITDLERQLTEAQKRGIMLYRMLEPRLGWDDNGYQLVYCGYPTCAGGNQGGTQQLLDEGQGKLDFIKDRLLEIVEECEEIGVDPSYLFSMLDAIDPTRAAIEEED</sequence>
<proteinExistence type="predicted"/>